<dbReference type="FunFam" id="1.10.405.20:FF:000001">
    <property type="entry name" value="Amine oxidase"/>
    <property type="match status" value="1"/>
</dbReference>
<dbReference type="EMBL" id="CP144053">
    <property type="protein sequence ID" value="WWD17091.1"/>
    <property type="molecule type" value="Genomic_DNA"/>
</dbReference>
<dbReference type="KEGG" id="ksn:43586641"/>
<dbReference type="InterPro" id="IPR050464">
    <property type="entry name" value="Zeta_carotene_desat/Oxidored"/>
</dbReference>
<dbReference type="RefSeq" id="XP_065823062.1">
    <property type="nucleotide sequence ID" value="XM_065966990.1"/>
</dbReference>
<sequence length="525" mass="59073">MRIAIVGSGVSGIAASWLLNEYSDHEVNIYEKEGRPGGHTNTVEFRREGKEPCQVDTGFIVLNPPTYPNFLRFLNLLKIPLLATQMTFSVSRDRGAFEWAGEGLGGVFCQLSNIFNPRLYRMIFDILRFNLFAVKLLEEEGDKNGISIGQYLEREGYGDGFRDDYLLPMTGAIWSTPADQAALDFPASTLIRFFHNHHLLQLTGKPKWLTVEGGSKRYIDAVLSKLAPENLHLNTEIVSVNSGDEGTEGVTIVEASGQRHVYDHVILATHSDTTLSLLRSGGGATPEEEKALASWGWSKNEAILHWDEKLMPIRRKAYSAWNYLTLTDEKEKKLHSTDSDVETVALTYDMNILQHLPESKHGFVLVTLNPPFPVDESKVIGRWTYQHPMMTRQSVASQSLLPAIQNRRGISYVGAWTKYGFHEDGFSSAMKLLVQEPFGVVPPFELKPATRQLPSGLWIGQTLVGGLEQLRKRAEPGWEWVSWAVIVGLVWVERVLSVVGWNDSRKEVSRVKAFWQSDKETKKSI</sequence>
<dbReference type="SUPFAM" id="SSF51905">
    <property type="entry name" value="FAD/NAD(P)-binding domain"/>
    <property type="match status" value="1"/>
</dbReference>
<gene>
    <name evidence="2" type="ORF">CI109_101528</name>
</gene>
<dbReference type="PANTHER" id="PTHR42923:SF17">
    <property type="entry name" value="AMINE OXIDASE DOMAIN-CONTAINING PROTEIN"/>
    <property type="match status" value="1"/>
</dbReference>
<dbReference type="GeneID" id="43586641"/>
<dbReference type="Gene3D" id="3.50.50.60">
    <property type="entry name" value="FAD/NAD(P)-binding domain"/>
    <property type="match status" value="1"/>
</dbReference>
<evidence type="ECO:0000313" key="2">
    <source>
        <dbReference type="EMBL" id="WWD17091.1"/>
    </source>
</evidence>
<dbReference type="Gene3D" id="3.30.70.1990">
    <property type="match status" value="1"/>
</dbReference>
<dbReference type="InterPro" id="IPR002937">
    <property type="entry name" value="Amino_oxidase"/>
</dbReference>
<evidence type="ECO:0000259" key="1">
    <source>
        <dbReference type="Pfam" id="PF01593"/>
    </source>
</evidence>
<name>A0AAJ8LGX9_9TREE</name>
<dbReference type="GO" id="GO:0016491">
    <property type="term" value="F:oxidoreductase activity"/>
    <property type="evidence" value="ECO:0007669"/>
    <property type="project" value="InterPro"/>
</dbReference>
<organism evidence="2 3">
    <name type="scientific">Kwoniella shandongensis</name>
    <dbReference type="NCBI Taxonomy" id="1734106"/>
    <lineage>
        <taxon>Eukaryota</taxon>
        <taxon>Fungi</taxon>
        <taxon>Dikarya</taxon>
        <taxon>Basidiomycota</taxon>
        <taxon>Agaricomycotina</taxon>
        <taxon>Tremellomycetes</taxon>
        <taxon>Tremellales</taxon>
        <taxon>Cryptococcaceae</taxon>
        <taxon>Kwoniella</taxon>
    </lineage>
</organism>
<dbReference type="Gene3D" id="1.10.405.20">
    <property type="match status" value="1"/>
</dbReference>
<dbReference type="AlphaFoldDB" id="A0AAJ8LGX9"/>
<dbReference type="Pfam" id="PF01593">
    <property type="entry name" value="Amino_oxidase"/>
    <property type="match status" value="1"/>
</dbReference>
<reference evidence="2" key="2">
    <citation type="submission" date="2024-01" db="EMBL/GenBank/DDBJ databases">
        <title>Comparative genomics of Cryptococcus and Kwoniella reveals pathogenesis evolution and contrasting modes of karyotype evolution via chromosome fusion or intercentromeric recombination.</title>
        <authorList>
            <person name="Coelho M.A."/>
            <person name="David-Palma M."/>
            <person name="Shea T."/>
            <person name="Bowers K."/>
            <person name="McGinley-Smith S."/>
            <person name="Mohammad A.W."/>
            <person name="Gnirke A."/>
            <person name="Yurkov A.M."/>
            <person name="Nowrousian M."/>
            <person name="Sun S."/>
            <person name="Cuomo C.A."/>
            <person name="Heitman J."/>
        </authorList>
    </citation>
    <scope>NUCLEOTIDE SEQUENCE</scope>
    <source>
        <strain evidence="2">CBS 12478</strain>
    </source>
</reference>
<dbReference type="Proteomes" id="UP000322225">
    <property type="component" value="Chromosome 3"/>
</dbReference>
<evidence type="ECO:0000313" key="3">
    <source>
        <dbReference type="Proteomes" id="UP000322225"/>
    </source>
</evidence>
<dbReference type="PANTHER" id="PTHR42923">
    <property type="entry name" value="PROTOPORPHYRINOGEN OXIDASE"/>
    <property type="match status" value="1"/>
</dbReference>
<keyword evidence="3" id="KW-1185">Reference proteome</keyword>
<proteinExistence type="predicted"/>
<dbReference type="InterPro" id="IPR036188">
    <property type="entry name" value="FAD/NAD-bd_sf"/>
</dbReference>
<accession>A0AAJ8LGX9</accession>
<feature type="domain" description="Amine oxidase" evidence="1">
    <location>
        <begin position="10"/>
        <end position="310"/>
    </location>
</feature>
<reference evidence="2" key="1">
    <citation type="submission" date="2017-08" db="EMBL/GenBank/DDBJ databases">
        <authorList>
            <person name="Cuomo C."/>
            <person name="Billmyre B."/>
            <person name="Heitman J."/>
        </authorList>
    </citation>
    <scope>NUCLEOTIDE SEQUENCE</scope>
    <source>
        <strain evidence="2">CBS 12478</strain>
    </source>
</reference>
<protein>
    <recommendedName>
        <fullName evidence="1">Amine oxidase domain-containing protein</fullName>
    </recommendedName>
</protein>